<name>K0S1G2_THAOC</name>
<evidence type="ECO:0000313" key="4">
    <source>
        <dbReference type="Proteomes" id="UP000266841"/>
    </source>
</evidence>
<feature type="compositionally biased region" description="Low complexity" evidence="1">
    <location>
        <begin position="1216"/>
        <end position="1257"/>
    </location>
</feature>
<feature type="region of interest" description="Disordered" evidence="1">
    <location>
        <begin position="1061"/>
        <end position="1082"/>
    </location>
</feature>
<evidence type="ECO:0000256" key="1">
    <source>
        <dbReference type="SAM" id="MobiDB-lite"/>
    </source>
</evidence>
<proteinExistence type="predicted"/>
<gene>
    <name evidence="3" type="ORF">THAOC_25417</name>
</gene>
<feature type="region of interest" description="Disordered" evidence="1">
    <location>
        <begin position="500"/>
        <end position="529"/>
    </location>
</feature>
<feature type="signal peptide" evidence="2">
    <location>
        <begin position="1"/>
        <end position="25"/>
    </location>
</feature>
<evidence type="ECO:0000256" key="2">
    <source>
        <dbReference type="SAM" id="SignalP"/>
    </source>
</evidence>
<sequence length="1269" mass="135926">MAVPLAPVSRAAAAGLLLLPGLASATKLSRTPYADRRLVQNGFSPDRDTSTCRNDDPTKPSTLTAVQCCDAHFNWNPSCLSSTSNWLMAQLYGEDYEGGKKAARYYPDPDGMGCLEDGPSRPSWIASLADDYSSCCERYKRWAEDECLAADPAPLAELIALYGEDKDNHREAVQYWPDTTVGYCRPDSSDSPVERPNWEQRLEARFDECCHRHFKWNMETCMEMMPDRNSNFQGDDGGGDGWLVIGNVGSSGGGGVGTDSPTGGLAFSPIGSSIKPPTASPSKSPLITISEDLNCSMLNRKQCLEFAPHCVFVRNFEDNSLSYCTAPYDDYMLGNFGSEELCRVAERTECYTIQNCIWHDDAGTCVFLSPPPPSPPAEQTQVSTSGGSTGATTTGGEHGCGDATFKAACTNIAGCQWKKKSKRCISTAGGSTGGGDASGGDSTASHPSTGGSSTATTASDLQEAVNVACSYYPKEGCILIPACQWKKKSLSCTGAKVPDTAGDEMKPHVGGSSGGGSTSTVTTTTSTPPTHDNVDCLTVEKPQCQSLVGVCVWRKKKGCEFAPKPTSSPTRLPTPSPTRTRFYYSPEDGLCRIDSPEGSARPSWIGLDSVFDDVETCCGLSFDRSLCLTNAPTLPLDGTAEGDEESDELWDGTYYYDSSDALCHINGPDRPSWISTVYKDFRQCCGDSWDTNKCVSNEPGPPSAPTDWPSPFPTVFVEGGEDPATAAIEIRAGGKVKLRFDGNGVHDLPDPGGSGWTMLEIALTKTVVFTFAECYLVHPNMEVRLVSIGGHPFNGRSRNLRGQRRLAVQNFEFEVTLVAKCDDRCREAPGSTLGYPSPFLGINSYFVRKVNDGTFATILMTEGAALGLFQVTGPPSATNGELTYESAVESRRAGLTFNPTTRPTTRPTESTPPPTEDIYYPDSKRNVCRTVTEGSGVIRFGSIDECCAYPWMSGDFALCVDDSIELRDATPVPTKNPTRPPTRLPTRRPMEVEEPHETPTGSVGGEDSADEGMVFYPDFDLGLCRWDGNHQNSPYRFSTARECCNNRLMDYVRCMSHADPYGSGGGEDSADEDDDKPSIPTASCRWYPNPLNFGSCVYSPHYPPQWDADKSTAAMFLYETHGDCCLGAFLQDRCGEELACGDDVTGSSGGGGAGGGSVPSGSGSIAPTTLYPTFNPTGDTEPTERKPTRKPTTRPEGWDISRDDGNGDDNEDEVISVPSPAAPAGSSAPSPAAPADTSVPSPAAPAVTAPADVPTTPQTNNPSYIISDN</sequence>
<protein>
    <recommendedName>
        <fullName evidence="5">VWFD domain-containing protein</fullName>
    </recommendedName>
</protein>
<comment type="caution">
    <text evidence="3">The sequence shown here is derived from an EMBL/GenBank/DDBJ whole genome shotgun (WGS) entry which is preliminary data.</text>
</comment>
<feature type="region of interest" description="Disordered" evidence="1">
    <location>
        <begin position="969"/>
        <end position="1009"/>
    </location>
</feature>
<feature type="region of interest" description="Disordered" evidence="1">
    <location>
        <begin position="1148"/>
        <end position="1269"/>
    </location>
</feature>
<feature type="compositionally biased region" description="Low complexity" evidence="1">
    <location>
        <begin position="899"/>
        <end position="909"/>
    </location>
</feature>
<dbReference type="EMBL" id="AGNL01035062">
    <property type="protein sequence ID" value="EJK54911.1"/>
    <property type="molecule type" value="Genomic_DNA"/>
</dbReference>
<feature type="compositionally biased region" description="Low complexity" evidence="1">
    <location>
        <begin position="383"/>
        <end position="393"/>
    </location>
</feature>
<feature type="compositionally biased region" description="Polar residues" evidence="1">
    <location>
        <begin position="1258"/>
        <end position="1269"/>
    </location>
</feature>
<feature type="compositionally biased region" description="Gly residues" evidence="1">
    <location>
        <begin position="1148"/>
        <end position="1158"/>
    </location>
</feature>
<accession>K0S1G2</accession>
<dbReference type="eggNOG" id="ENOG502RWWN">
    <property type="taxonomic scope" value="Eukaryota"/>
</dbReference>
<keyword evidence="4" id="KW-1185">Reference proteome</keyword>
<dbReference type="AlphaFoldDB" id="K0S1G2"/>
<feature type="compositionally biased region" description="Basic and acidic residues" evidence="1">
    <location>
        <begin position="988"/>
        <end position="997"/>
    </location>
</feature>
<organism evidence="3 4">
    <name type="scientific">Thalassiosira oceanica</name>
    <name type="common">Marine diatom</name>
    <dbReference type="NCBI Taxonomy" id="159749"/>
    <lineage>
        <taxon>Eukaryota</taxon>
        <taxon>Sar</taxon>
        <taxon>Stramenopiles</taxon>
        <taxon>Ochrophyta</taxon>
        <taxon>Bacillariophyta</taxon>
        <taxon>Coscinodiscophyceae</taxon>
        <taxon>Thalassiosirophycidae</taxon>
        <taxon>Thalassiosirales</taxon>
        <taxon>Thalassiosiraceae</taxon>
        <taxon>Thalassiosira</taxon>
    </lineage>
</organism>
<feature type="chain" id="PRO_5003840739" description="VWFD domain-containing protein" evidence="2">
    <location>
        <begin position="26"/>
        <end position="1269"/>
    </location>
</feature>
<feature type="region of interest" description="Disordered" evidence="1">
    <location>
        <begin position="368"/>
        <end position="393"/>
    </location>
</feature>
<evidence type="ECO:0008006" key="5">
    <source>
        <dbReference type="Google" id="ProtNLM"/>
    </source>
</evidence>
<evidence type="ECO:0000313" key="3">
    <source>
        <dbReference type="EMBL" id="EJK54911.1"/>
    </source>
</evidence>
<keyword evidence="2" id="KW-0732">Signal</keyword>
<feature type="region of interest" description="Disordered" evidence="1">
    <location>
        <begin position="430"/>
        <end position="456"/>
    </location>
</feature>
<dbReference type="Proteomes" id="UP000266841">
    <property type="component" value="Unassembled WGS sequence"/>
</dbReference>
<feature type="compositionally biased region" description="Basic and acidic residues" evidence="1">
    <location>
        <begin position="1196"/>
        <end position="1205"/>
    </location>
</feature>
<feature type="compositionally biased region" description="Low complexity" evidence="1">
    <location>
        <begin position="518"/>
        <end position="529"/>
    </location>
</feature>
<reference evidence="3 4" key="1">
    <citation type="journal article" date="2012" name="Genome Biol.">
        <title>Genome and low-iron response of an oceanic diatom adapted to chronic iron limitation.</title>
        <authorList>
            <person name="Lommer M."/>
            <person name="Specht M."/>
            <person name="Roy A.S."/>
            <person name="Kraemer L."/>
            <person name="Andreson R."/>
            <person name="Gutowska M.A."/>
            <person name="Wolf J."/>
            <person name="Bergner S.V."/>
            <person name="Schilhabel M.B."/>
            <person name="Klostermeier U.C."/>
            <person name="Beiko R.G."/>
            <person name="Rosenstiel P."/>
            <person name="Hippler M."/>
            <person name="Laroche J."/>
        </authorList>
    </citation>
    <scope>NUCLEOTIDE SEQUENCE [LARGE SCALE GENOMIC DNA]</scope>
    <source>
        <strain evidence="3 4">CCMP1005</strain>
    </source>
</reference>
<feature type="compositionally biased region" description="Polar residues" evidence="1">
    <location>
        <begin position="1165"/>
        <end position="1178"/>
    </location>
</feature>
<feature type="region of interest" description="Disordered" evidence="1">
    <location>
        <begin position="896"/>
        <end position="921"/>
    </location>
</feature>
<feature type="compositionally biased region" description="Low complexity" evidence="1">
    <location>
        <begin position="439"/>
        <end position="456"/>
    </location>
</feature>
<feature type="non-terminal residue" evidence="3">
    <location>
        <position position="1269"/>
    </location>
</feature>